<proteinExistence type="predicted"/>
<comment type="caution">
    <text evidence="2">The sequence shown here is derived from an EMBL/GenBank/DDBJ whole genome shotgun (WGS) entry which is preliminary data.</text>
</comment>
<dbReference type="PATRIC" id="fig|1265738.3.peg.886"/>
<evidence type="ECO:0000313" key="3">
    <source>
        <dbReference type="Proteomes" id="UP000011991"/>
    </source>
</evidence>
<feature type="region of interest" description="Disordered" evidence="1">
    <location>
        <begin position="1"/>
        <end position="31"/>
    </location>
</feature>
<reference evidence="2 3" key="1">
    <citation type="journal article" date="2013" name="Mar. Genomics">
        <title>Expression of sulfatases in Rhodopirellula baltica and the diversity of sulfatases in the genus Rhodopirellula.</title>
        <authorList>
            <person name="Wegner C.E."/>
            <person name="Richter-Heitmann T."/>
            <person name="Klindworth A."/>
            <person name="Klockow C."/>
            <person name="Richter M."/>
            <person name="Achstetter T."/>
            <person name="Glockner F.O."/>
            <person name="Harder J."/>
        </authorList>
    </citation>
    <scope>NUCLEOTIDE SEQUENCE [LARGE SCALE GENOMIC DNA]</scope>
    <source>
        <strain evidence="2 3">SM1</strain>
    </source>
</reference>
<keyword evidence="3" id="KW-1185">Reference proteome</keyword>
<sequence>MSSLGEDVGWSRDFDDQDYGAHSYFGRDPEEIREGENTEAKSFVDVSALKAYAADSGCEYVYVFENNGWKYACRRAQYFGSDDGSDFSEFQWMKSAAIAA</sequence>
<protein>
    <submittedName>
        <fullName evidence="2">Uncharacterized protein</fullName>
    </submittedName>
</protein>
<evidence type="ECO:0000313" key="2">
    <source>
        <dbReference type="EMBL" id="EMI22173.1"/>
    </source>
</evidence>
<dbReference type="AlphaFoldDB" id="M5RS51"/>
<organism evidence="2 3">
    <name type="scientific">Rhodopirellula maiorica SM1</name>
    <dbReference type="NCBI Taxonomy" id="1265738"/>
    <lineage>
        <taxon>Bacteria</taxon>
        <taxon>Pseudomonadati</taxon>
        <taxon>Planctomycetota</taxon>
        <taxon>Planctomycetia</taxon>
        <taxon>Pirellulales</taxon>
        <taxon>Pirellulaceae</taxon>
        <taxon>Novipirellula</taxon>
    </lineage>
</organism>
<gene>
    <name evidence="2" type="ORF">RMSM_00890</name>
</gene>
<dbReference type="EMBL" id="ANOG01000139">
    <property type="protein sequence ID" value="EMI22173.1"/>
    <property type="molecule type" value="Genomic_DNA"/>
</dbReference>
<evidence type="ECO:0000256" key="1">
    <source>
        <dbReference type="SAM" id="MobiDB-lite"/>
    </source>
</evidence>
<dbReference type="Proteomes" id="UP000011991">
    <property type="component" value="Unassembled WGS sequence"/>
</dbReference>
<accession>M5RS51</accession>
<name>M5RS51_9BACT</name>